<dbReference type="PROSITE" id="PS00242">
    <property type="entry name" value="INTEGRIN_ALPHA"/>
    <property type="match status" value="1"/>
</dbReference>
<keyword evidence="11" id="KW-0812">Transmembrane</keyword>
<dbReference type="AlphaFoldDB" id="A0A8B8C316"/>
<evidence type="ECO:0000256" key="11">
    <source>
        <dbReference type="RuleBase" id="RU003762"/>
    </source>
</evidence>
<feature type="repeat" description="FG-GAP" evidence="10">
    <location>
        <begin position="347"/>
        <end position="405"/>
    </location>
</feature>
<evidence type="ECO:0000259" key="12">
    <source>
        <dbReference type="Pfam" id="PF08441"/>
    </source>
</evidence>
<evidence type="ECO:0000256" key="8">
    <source>
        <dbReference type="ARBA" id="ARBA00023170"/>
    </source>
</evidence>
<keyword evidence="5 11" id="KW-0130">Cell adhesion</keyword>
<dbReference type="Gene3D" id="2.60.40.1530">
    <property type="entry name" value="ntegrin, alpha v. Chain A, domain 4"/>
    <property type="match status" value="1"/>
</dbReference>
<evidence type="ECO:0000313" key="13">
    <source>
        <dbReference type="Proteomes" id="UP000694844"/>
    </source>
</evidence>
<dbReference type="InterPro" id="IPR032695">
    <property type="entry name" value="Integrin_dom_sf"/>
</dbReference>
<keyword evidence="6 11" id="KW-0401">Integrin</keyword>
<dbReference type="GO" id="GO:0098609">
    <property type="term" value="P:cell-cell adhesion"/>
    <property type="evidence" value="ECO:0007669"/>
    <property type="project" value="TreeGrafter"/>
</dbReference>
<organism evidence="13 14">
    <name type="scientific">Crassostrea virginica</name>
    <name type="common">Eastern oyster</name>
    <dbReference type="NCBI Taxonomy" id="6565"/>
    <lineage>
        <taxon>Eukaryota</taxon>
        <taxon>Metazoa</taxon>
        <taxon>Spiralia</taxon>
        <taxon>Lophotrochozoa</taxon>
        <taxon>Mollusca</taxon>
        <taxon>Bivalvia</taxon>
        <taxon>Autobranchia</taxon>
        <taxon>Pteriomorphia</taxon>
        <taxon>Ostreida</taxon>
        <taxon>Ostreoidea</taxon>
        <taxon>Ostreidae</taxon>
        <taxon>Crassostrea</taxon>
    </lineage>
</organism>
<evidence type="ECO:0000256" key="3">
    <source>
        <dbReference type="ARBA" id="ARBA00022729"/>
    </source>
</evidence>
<evidence type="ECO:0000256" key="7">
    <source>
        <dbReference type="ARBA" id="ARBA00023136"/>
    </source>
</evidence>
<keyword evidence="7 11" id="KW-0472">Membrane</keyword>
<dbReference type="GeneID" id="111115505"/>
<dbReference type="KEGG" id="cvn:111115505"/>
<reference evidence="14" key="1">
    <citation type="submission" date="2025-08" db="UniProtKB">
        <authorList>
            <consortium name="RefSeq"/>
        </authorList>
    </citation>
    <scope>IDENTIFICATION</scope>
    <source>
        <tissue evidence="14">Whole sample</tissue>
    </source>
</reference>
<feature type="transmembrane region" description="Helical" evidence="11">
    <location>
        <begin position="944"/>
        <end position="966"/>
    </location>
</feature>
<comment type="subcellular location">
    <subcellularLocation>
        <location evidence="1 11">Membrane</location>
        <topology evidence="1 11">Single-pass type I membrane protein</topology>
    </subcellularLocation>
</comment>
<dbReference type="PANTHER" id="PTHR23220">
    <property type="entry name" value="INTEGRIN ALPHA"/>
    <property type="match status" value="1"/>
</dbReference>
<comment type="similarity">
    <text evidence="2 11">Belongs to the integrin alpha chain family.</text>
</comment>
<feature type="repeat" description="FG-GAP" evidence="10">
    <location>
        <begin position="274"/>
        <end position="341"/>
    </location>
</feature>
<protein>
    <submittedName>
        <fullName evidence="14">Integrin alpha-9-like</fullName>
    </submittedName>
</protein>
<keyword evidence="4" id="KW-0677">Repeat</keyword>
<evidence type="ECO:0000256" key="9">
    <source>
        <dbReference type="ARBA" id="ARBA00023180"/>
    </source>
</evidence>
<evidence type="ECO:0000256" key="6">
    <source>
        <dbReference type="ARBA" id="ARBA00023037"/>
    </source>
</evidence>
<accession>A0A8B8C316</accession>
<evidence type="ECO:0000256" key="10">
    <source>
        <dbReference type="PROSITE-ProRule" id="PRU00803"/>
    </source>
</evidence>
<keyword evidence="13" id="KW-1185">Reference proteome</keyword>
<dbReference type="GO" id="GO:0007160">
    <property type="term" value="P:cell-matrix adhesion"/>
    <property type="evidence" value="ECO:0007669"/>
    <property type="project" value="TreeGrafter"/>
</dbReference>
<feature type="domain" description="Integrin alpha first immunoglubulin-like" evidence="12">
    <location>
        <begin position="459"/>
        <end position="604"/>
    </location>
</feature>
<keyword evidence="3" id="KW-0732">Signal</keyword>
<dbReference type="InterPro" id="IPR028994">
    <property type="entry name" value="Integrin_alpha_N"/>
</dbReference>
<keyword evidence="8 11" id="KW-0675">Receptor</keyword>
<proteinExistence type="inferred from homology"/>
<dbReference type="Pfam" id="PF01839">
    <property type="entry name" value="FG-GAP"/>
    <property type="match status" value="2"/>
</dbReference>
<sequence length="1010" mass="112089">MMERCYLCVFQLTNVITILSAFNIDVDKPLIFFGSKKEQFGYSTEILKNDDAIRILVGAPNKTYGNNQTGALYICAVNLLNRQTSATSSTCYSIKSESNVKTDTSTPVGLSKRFATTVYKADKNILVCSPLREHAQDWDMTTGQCEVFSANLTKLTDIYVRAKINETKAKGMYGFSLTSNSHNHKKVVLGGPNACESDGGLATTDIESGTVTYFNDNDYCDFPITGKYFGFTVDSLPFNKSNYYVVGKPGFANEDGLIGMIEVVEVSPHRTSITRKKQFPGKQFGGGFGQSLCVLDADGDNLMDIIVGAPLEYINETGSSEIIDDVGSIYIFFGDSETIIKDTGTHEKNRVSGDLERFSRFGTALSAIGDINDDNFQDLAVGAPFEDEMRGTVYIFNGCSRDCVKMWAYSQKIKASTIHERLRGFGSYISRTPEDIDNNEFRDIAVGSYRTGAAVVLRSRPVIFIHPEIYFDPNPVPLNSSNLDCSQGNDYPCLDINVCFNVSGKGIPLRTYINFTLHGDISLSTPRIHLNGNERFIEVMKNKRSCTTVTGYVSDVGPMFFLNLHEAMVFHVNFSLSGKVVRREEVVPILRKDAVVSHTSNVTFKSSCLREEKCHPYFIGNVRIRENRYIGKSETFKLDLFLSNHGDPATETVVKITSDIPLEMTFFETHDKSEKMECQKITKVLVECKITSDPFYQHQIVNGTLDFTLDPKTSGVKGYVAITVETLYIASGQVDSTSVAVGSANVQRISAVSVGSEPNEEQREVDIGILSLTHKVTFSVDNKGPSAVSGLLLQIGVPKAFHAVNILYGIIFNKYCTLMESPNAFWKVGTEIPMQTDTDIKSENPDAASDDIRCSNPRVRCDLLECKVKQLDVEMLDKVSLEVNISDKIVNMLETVKVLNYVISAKLNLSEYSEFKGQLKAENSETILTLVPKEFKFVSTPIDLGVVIGGSVGGFAFLCLLGIALWKAGFFVRKKRQEVEEYKRRTAIMKRQSRMSRLSAVSRREINVSG</sequence>
<dbReference type="PANTHER" id="PTHR23220:SF134">
    <property type="entry name" value="INTEGRIN ALPHA-2 DOMAIN-CONTAINING PROTEIN"/>
    <property type="match status" value="1"/>
</dbReference>
<dbReference type="GO" id="GO:0005178">
    <property type="term" value="F:integrin binding"/>
    <property type="evidence" value="ECO:0007669"/>
    <property type="project" value="TreeGrafter"/>
</dbReference>
<dbReference type="InterPro" id="IPR013517">
    <property type="entry name" value="FG-GAP"/>
</dbReference>
<evidence type="ECO:0000256" key="5">
    <source>
        <dbReference type="ARBA" id="ARBA00022889"/>
    </source>
</evidence>
<keyword evidence="9" id="KW-0325">Glycoprotein</keyword>
<evidence type="ECO:0000256" key="1">
    <source>
        <dbReference type="ARBA" id="ARBA00004479"/>
    </source>
</evidence>
<dbReference type="Gene3D" id="2.60.40.1460">
    <property type="entry name" value="Integrin domains. Chain A, domain 2"/>
    <property type="match status" value="1"/>
</dbReference>
<name>A0A8B8C316_CRAVI</name>
<dbReference type="GO" id="GO:0009897">
    <property type="term" value="C:external side of plasma membrane"/>
    <property type="evidence" value="ECO:0007669"/>
    <property type="project" value="TreeGrafter"/>
</dbReference>
<evidence type="ECO:0000256" key="2">
    <source>
        <dbReference type="ARBA" id="ARBA00008054"/>
    </source>
</evidence>
<dbReference type="InterPro" id="IPR013649">
    <property type="entry name" value="Integrin_alpha_Ig-like_1"/>
</dbReference>
<dbReference type="GO" id="GO:0007229">
    <property type="term" value="P:integrin-mediated signaling pathway"/>
    <property type="evidence" value="ECO:0007669"/>
    <property type="project" value="UniProtKB-KW"/>
</dbReference>
<gene>
    <name evidence="14" type="primary">LOC111115505</name>
</gene>
<dbReference type="Pfam" id="PF08441">
    <property type="entry name" value="Integrin_A_Ig_1"/>
    <property type="match status" value="1"/>
</dbReference>
<dbReference type="Gene3D" id="1.20.5.930">
    <property type="entry name" value="Bicelle-embedded integrin alpha(iib) transmembrane segment"/>
    <property type="match status" value="1"/>
</dbReference>
<dbReference type="PRINTS" id="PR01185">
    <property type="entry name" value="INTEGRINA"/>
</dbReference>
<evidence type="ECO:0000256" key="4">
    <source>
        <dbReference type="ARBA" id="ARBA00022737"/>
    </source>
</evidence>
<dbReference type="InterPro" id="IPR000413">
    <property type="entry name" value="Integrin_alpha"/>
</dbReference>
<dbReference type="RefSeq" id="XP_022309975.1">
    <property type="nucleotide sequence ID" value="XM_022454267.1"/>
</dbReference>
<keyword evidence="11" id="KW-1133">Transmembrane helix</keyword>
<dbReference type="SUPFAM" id="SSF69179">
    <property type="entry name" value="Integrin domains"/>
    <property type="match status" value="1"/>
</dbReference>
<dbReference type="InterPro" id="IPR013519">
    <property type="entry name" value="Int_alpha_beta-p"/>
</dbReference>
<feature type="repeat" description="FG-GAP" evidence="10">
    <location>
        <begin position="26"/>
        <end position="84"/>
    </location>
</feature>
<dbReference type="OrthoDB" id="5573735at2759"/>
<dbReference type="GO" id="GO:0033627">
    <property type="term" value="P:cell adhesion mediated by integrin"/>
    <property type="evidence" value="ECO:0007669"/>
    <property type="project" value="TreeGrafter"/>
</dbReference>
<dbReference type="Proteomes" id="UP000694844">
    <property type="component" value="Chromosome 9"/>
</dbReference>
<dbReference type="InterPro" id="IPR018184">
    <property type="entry name" value="Integrin_alpha_C_CS"/>
</dbReference>
<dbReference type="PROSITE" id="PS51470">
    <property type="entry name" value="FG_GAP"/>
    <property type="match status" value="3"/>
</dbReference>
<dbReference type="SMART" id="SM00191">
    <property type="entry name" value="Int_alpha"/>
    <property type="match status" value="5"/>
</dbReference>
<dbReference type="GO" id="GO:0008305">
    <property type="term" value="C:integrin complex"/>
    <property type="evidence" value="ECO:0007669"/>
    <property type="project" value="InterPro"/>
</dbReference>
<evidence type="ECO:0000313" key="14">
    <source>
        <dbReference type="RefSeq" id="XP_022309975.1"/>
    </source>
</evidence>
<dbReference type="SUPFAM" id="SSF69318">
    <property type="entry name" value="Integrin alpha N-terminal domain"/>
    <property type="match status" value="1"/>
</dbReference>
<dbReference type="Gene3D" id="2.130.10.130">
    <property type="entry name" value="Integrin alpha, N-terminal"/>
    <property type="match status" value="1"/>
</dbReference>